<evidence type="ECO:0000256" key="3">
    <source>
        <dbReference type="ARBA" id="ARBA00023027"/>
    </source>
</evidence>
<dbReference type="PANTHER" id="PTHR43761">
    <property type="entry name" value="D-ISOMER SPECIFIC 2-HYDROXYACID DEHYDROGENASE FAMILY PROTEIN (AFU_ORTHOLOGUE AFUA_1G13630)"/>
    <property type="match status" value="1"/>
</dbReference>
<evidence type="ECO:0000256" key="2">
    <source>
        <dbReference type="ARBA" id="ARBA00023002"/>
    </source>
</evidence>
<dbReference type="PANTHER" id="PTHR43761:SF1">
    <property type="entry name" value="D-ISOMER SPECIFIC 2-HYDROXYACID DEHYDROGENASE CATALYTIC DOMAIN-CONTAINING PROTEIN-RELATED"/>
    <property type="match status" value="1"/>
</dbReference>
<evidence type="ECO:0000259" key="5">
    <source>
        <dbReference type="Pfam" id="PF00389"/>
    </source>
</evidence>
<dbReference type="PROSITE" id="PS00065">
    <property type="entry name" value="D_2_HYDROXYACID_DH_1"/>
    <property type="match status" value="1"/>
</dbReference>
<evidence type="ECO:0000313" key="8">
    <source>
        <dbReference type="Proteomes" id="UP000823757"/>
    </source>
</evidence>
<dbReference type="Pfam" id="PF02826">
    <property type="entry name" value="2-Hacid_dh_C"/>
    <property type="match status" value="1"/>
</dbReference>
<reference evidence="7" key="1">
    <citation type="submission" date="2020-10" db="EMBL/GenBank/DDBJ databases">
        <authorList>
            <person name="Gilroy R."/>
        </authorList>
    </citation>
    <scope>NUCLEOTIDE SEQUENCE</scope>
    <source>
        <strain evidence="7">B1-13419</strain>
    </source>
</reference>
<dbReference type="GO" id="GO:0016616">
    <property type="term" value="F:oxidoreductase activity, acting on the CH-OH group of donors, NAD or NADP as acceptor"/>
    <property type="evidence" value="ECO:0007669"/>
    <property type="project" value="InterPro"/>
</dbReference>
<evidence type="ECO:0000256" key="4">
    <source>
        <dbReference type="RuleBase" id="RU003719"/>
    </source>
</evidence>
<keyword evidence="3" id="KW-0520">NAD</keyword>
<dbReference type="GO" id="GO:0051287">
    <property type="term" value="F:NAD binding"/>
    <property type="evidence" value="ECO:0007669"/>
    <property type="project" value="InterPro"/>
</dbReference>
<dbReference type="AlphaFoldDB" id="A0A9D9IMJ5"/>
<dbReference type="Proteomes" id="UP000823757">
    <property type="component" value="Unassembled WGS sequence"/>
</dbReference>
<dbReference type="EMBL" id="JADIMD010000085">
    <property type="protein sequence ID" value="MBO8474756.1"/>
    <property type="molecule type" value="Genomic_DNA"/>
</dbReference>
<dbReference type="SUPFAM" id="SSF52283">
    <property type="entry name" value="Formate/glycerate dehydrogenase catalytic domain-like"/>
    <property type="match status" value="1"/>
</dbReference>
<keyword evidence="2 4" id="KW-0560">Oxidoreductase</keyword>
<accession>A0A9D9IMJ5</accession>
<evidence type="ECO:0000259" key="6">
    <source>
        <dbReference type="Pfam" id="PF02826"/>
    </source>
</evidence>
<dbReference type="CDD" id="cd12162">
    <property type="entry name" value="2-Hacid_dh_4"/>
    <property type="match status" value="1"/>
</dbReference>
<protein>
    <submittedName>
        <fullName evidence="7">D-2-hydroxyacid dehydrogenase</fullName>
    </submittedName>
</protein>
<dbReference type="InterPro" id="IPR029753">
    <property type="entry name" value="D-isomer_DH_CS"/>
</dbReference>
<evidence type="ECO:0000256" key="1">
    <source>
        <dbReference type="ARBA" id="ARBA00005854"/>
    </source>
</evidence>
<reference evidence="7" key="2">
    <citation type="journal article" date="2021" name="PeerJ">
        <title>Extensive microbial diversity within the chicken gut microbiome revealed by metagenomics and culture.</title>
        <authorList>
            <person name="Gilroy R."/>
            <person name="Ravi A."/>
            <person name="Getino M."/>
            <person name="Pursley I."/>
            <person name="Horton D.L."/>
            <person name="Alikhan N.F."/>
            <person name="Baker D."/>
            <person name="Gharbi K."/>
            <person name="Hall N."/>
            <person name="Watson M."/>
            <person name="Adriaenssens E.M."/>
            <person name="Foster-Nyarko E."/>
            <person name="Jarju S."/>
            <person name="Secka A."/>
            <person name="Antonio M."/>
            <person name="Oren A."/>
            <person name="Chaudhuri R.R."/>
            <person name="La Ragione R."/>
            <person name="Hildebrand F."/>
            <person name="Pallen M.J."/>
        </authorList>
    </citation>
    <scope>NUCLEOTIDE SEQUENCE</scope>
    <source>
        <strain evidence="7">B1-13419</strain>
    </source>
</reference>
<evidence type="ECO:0000313" key="7">
    <source>
        <dbReference type="EMBL" id="MBO8474756.1"/>
    </source>
</evidence>
<proteinExistence type="inferred from homology"/>
<dbReference type="InterPro" id="IPR006140">
    <property type="entry name" value="D-isomer_DH_NAD-bd"/>
</dbReference>
<feature type="domain" description="D-isomer specific 2-hydroxyacid dehydrogenase catalytic" evidence="5">
    <location>
        <begin position="22"/>
        <end position="305"/>
    </location>
</feature>
<feature type="domain" description="D-isomer specific 2-hydroxyacid dehydrogenase NAD-binding" evidence="6">
    <location>
        <begin position="105"/>
        <end position="286"/>
    </location>
</feature>
<comment type="similarity">
    <text evidence="1 4">Belongs to the D-isomer specific 2-hydroxyacid dehydrogenase family.</text>
</comment>
<dbReference type="SUPFAM" id="SSF51735">
    <property type="entry name" value="NAD(P)-binding Rossmann-fold domains"/>
    <property type="match status" value="1"/>
</dbReference>
<dbReference type="NCBIfam" id="NF006263">
    <property type="entry name" value="PRK08410.1"/>
    <property type="match status" value="1"/>
</dbReference>
<organism evidence="7 8">
    <name type="scientific">Candidatus Cryptobacteroides faecigallinarum</name>
    <dbReference type="NCBI Taxonomy" id="2840763"/>
    <lineage>
        <taxon>Bacteria</taxon>
        <taxon>Pseudomonadati</taxon>
        <taxon>Bacteroidota</taxon>
        <taxon>Bacteroidia</taxon>
        <taxon>Bacteroidales</taxon>
        <taxon>Candidatus Cryptobacteroides</taxon>
    </lineage>
</organism>
<comment type="caution">
    <text evidence="7">The sequence shown here is derived from an EMBL/GenBank/DDBJ whole genome shotgun (WGS) entry which is preliminary data.</text>
</comment>
<sequence length="310" mass="33566">MKIVFLDSATMGDVSFAPISSLGDLICYPVSSREEALARAADAEVLIVNKVKVDKELIDSAPHLKLICEAATGVNNIDMEYAASRGIPVRNAVGYSTDSVVQTTFMVILSLVGRCRYFDDFVKSGEYSRSEIFTDVSKMFFELKGKRMGIVGLGNIGSKVAEIAEAFGMQVSYFSTSGTSHSKKYPSVALDELMSQSDIISVHAPYNERTAGLIGEKELHMMKPSAYIVNMGRGGIIDEAALASVIDEGKIAGAGVDVFTAEPLPADNPLMKVRNKDRLILTPHIGWASVEARERLVGMIAANIAEEYHL</sequence>
<dbReference type="Pfam" id="PF00389">
    <property type="entry name" value="2-Hacid_dh"/>
    <property type="match status" value="1"/>
</dbReference>
<name>A0A9D9IMJ5_9BACT</name>
<dbReference type="InterPro" id="IPR050418">
    <property type="entry name" value="D-iso_2-hydroxyacid_DH_PdxB"/>
</dbReference>
<gene>
    <name evidence="7" type="ORF">IAB91_05650</name>
</gene>
<dbReference type="InterPro" id="IPR006139">
    <property type="entry name" value="D-isomer_2_OHA_DH_cat_dom"/>
</dbReference>
<dbReference type="Gene3D" id="3.40.50.720">
    <property type="entry name" value="NAD(P)-binding Rossmann-like Domain"/>
    <property type="match status" value="2"/>
</dbReference>
<dbReference type="PROSITE" id="PS00671">
    <property type="entry name" value="D_2_HYDROXYACID_DH_3"/>
    <property type="match status" value="1"/>
</dbReference>
<dbReference type="InterPro" id="IPR036291">
    <property type="entry name" value="NAD(P)-bd_dom_sf"/>
</dbReference>
<dbReference type="InterPro" id="IPR029752">
    <property type="entry name" value="D-isomer_DH_CS1"/>
</dbReference>